<dbReference type="CDD" id="cd18774">
    <property type="entry name" value="PDC2_HK_sensor"/>
    <property type="match status" value="1"/>
</dbReference>
<dbReference type="GO" id="GO:0007165">
    <property type="term" value="P:signal transduction"/>
    <property type="evidence" value="ECO:0007669"/>
    <property type="project" value="InterPro"/>
</dbReference>
<name>A0A4R3LV31_9BURK</name>
<keyword evidence="5" id="KW-1185">Reference proteome</keyword>
<dbReference type="Proteomes" id="UP000295525">
    <property type="component" value="Unassembled WGS sequence"/>
</dbReference>
<keyword evidence="2" id="KW-0472">Membrane</keyword>
<reference evidence="4 5" key="1">
    <citation type="submission" date="2019-03" db="EMBL/GenBank/DDBJ databases">
        <title>Genomic Encyclopedia of Type Strains, Phase IV (KMG-IV): sequencing the most valuable type-strain genomes for metagenomic binning, comparative biology and taxonomic classification.</title>
        <authorList>
            <person name="Goeker M."/>
        </authorList>
    </citation>
    <scope>NUCLEOTIDE SEQUENCE [LARGE SCALE GENOMIC DNA]</scope>
    <source>
        <strain evidence="4 5">DSM 24591</strain>
    </source>
</reference>
<proteinExistence type="predicted"/>
<protein>
    <submittedName>
        <fullName evidence="4">Sigma-B regulation protein RsbU (Phosphoserine phosphatase)</fullName>
    </submittedName>
</protein>
<feature type="domain" description="HAMP" evidence="3">
    <location>
        <begin position="380"/>
        <end position="441"/>
    </location>
</feature>
<dbReference type="Gene3D" id="3.60.40.10">
    <property type="entry name" value="PPM-type phosphatase domain"/>
    <property type="match status" value="1"/>
</dbReference>
<dbReference type="InterPro" id="IPR052016">
    <property type="entry name" value="Bact_Sigma-Reg"/>
</dbReference>
<feature type="transmembrane region" description="Helical" evidence="2">
    <location>
        <begin position="360"/>
        <end position="378"/>
    </location>
</feature>
<gene>
    <name evidence="4" type="ORF">EDC26_11823</name>
</gene>
<keyword evidence="1" id="KW-0378">Hydrolase</keyword>
<dbReference type="SUPFAM" id="SSF81606">
    <property type="entry name" value="PP2C-like"/>
    <property type="match status" value="1"/>
</dbReference>
<dbReference type="PROSITE" id="PS50885">
    <property type="entry name" value="HAMP"/>
    <property type="match status" value="1"/>
</dbReference>
<dbReference type="SMART" id="SM00331">
    <property type="entry name" value="PP2C_SIG"/>
    <property type="match status" value="1"/>
</dbReference>
<keyword evidence="2" id="KW-1133">Transmembrane helix</keyword>
<evidence type="ECO:0000256" key="1">
    <source>
        <dbReference type="ARBA" id="ARBA00022801"/>
    </source>
</evidence>
<accession>A0A4R3LV31</accession>
<dbReference type="GO" id="GO:0016020">
    <property type="term" value="C:membrane"/>
    <property type="evidence" value="ECO:0007669"/>
    <property type="project" value="InterPro"/>
</dbReference>
<evidence type="ECO:0000259" key="3">
    <source>
        <dbReference type="PROSITE" id="PS50885"/>
    </source>
</evidence>
<organism evidence="4 5">
    <name type="scientific">Paralcaligenes ureilyticus</name>
    <dbReference type="NCBI Taxonomy" id="627131"/>
    <lineage>
        <taxon>Bacteria</taxon>
        <taxon>Pseudomonadati</taxon>
        <taxon>Pseudomonadota</taxon>
        <taxon>Betaproteobacteria</taxon>
        <taxon>Burkholderiales</taxon>
        <taxon>Alcaligenaceae</taxon>
        <taxon>Paralcaligenes</taxon>
    </lineage>
</organism>
<evidence type="ECO:0000313" key="4">
    <source>
        <dbReference type="EMBL" id="TCT02525.1"/>
    </source>
</evidence>
<dbReference type="Gene3D" id="3.30.450.20">
    <property type="entry name" value="PAS domain"/>
    <property type="match status" value="2"/>
</dbReference>
<dbReference type="InterPro" id="IPR004010">
    <property type="entry name" value="Double_Cache_2"/>
</dbReference>
<dbReference type="InterPro" id="IPR003660">
    <property type="entry name" value="HAMP_dom"/>
</dbReference>
<dbReference type="Gene3D" id="1.10.8.500">
    <property type="entry name" value="HAMP domain in histidine kinase"/>
    <property type="match status" value="1"/>
</dbReference>
<feature type="transmembrane region" description="Helical" evidence="2">
    <location>
        <begin position="34"/>
        <end position="52"/>
    </location>
</feature>
<dbReference type="EMBL" id="SMAJ01000018">
    <property type="protein sequence ID" value="TCT02525.1"/>
    <property type="molecule type" value="Genomic_DNA"/>
</dbReference>
<dbReference type="SUPFAM" id="SSF158472">
    <property type="entry name" value="HAMP domain-like"/>
    <property type="match status" value="1"/>
</dbReference>
<evidence type="ECO:0000256" key="2">
    <source>
        <dbReference type="SAM" id="Phobius"/>
    </source>
</evidence>
<dbReference type="AlphaFoldDB" id="A0A4R3LV31"/>
<dbReference type="GO" id="GO:0016791">
    <property type="term" value="F:phosphatase activity"/>
    <property type="evidence" value="ECO:0007669"/>
    <property type="project" value="TreeGrafter"/>
</dbReference>
<sequence length="697" mass="76996">MQKHTSHLHSHGARRCNPPVGQSFMRLTSLRSKIFLLVGLTLFLSAVAVLFVTERNVTRTVIAGEKLAVDNVLNLLVRDSDAHWGDLLNNKITTVRDDRKQLVQLGNTIQSVLAMYADQAAHHKISTGEAQDLAKQWINNLSIGNERFSFIFSHDLITIASGEKSLLGVSLAKVKDFKGHDMAASAYQEARVSGHSFAIYHLPSTGQQKQGELRYAYFAYFQPWDWILAVSGDAREVVKQFDLRRKEMDRSIGEAMKSLRLAQSGFVFIAADDGRLVSPPPPKQSGLLDQQDATSQKSLRTLLGAIPPNGQISNFQFNSNDSDGPWEISAAYFKPLGWTIVAAVPNKDLTRAAIQLRNRLAWVFLLALLLSLAIAWILSTRIARPLRDLTDFVRKLPEQDLSIASPTPPHIAQLPQKQPDEVGRLAATFMFMDQQLREKIASLLQETSSRERFESELNIARSIQRGLLPTPLAAGTLAKVDLNATMIPAKEVGGDLYDYFLLPDGRLCLAIGDVSDKGIPAALFMAVTRTLIRASAEDEADPARLMERVNNRLSENNPNLMFVTLVIAVLDMKTGELTWSNGGHLPPCILSVNGKLRLLEDRSGPACGVQEDLPYKQFSTRLEPGEILIGYTDGVTEALNPNGNLYGEPRLFALIAEQKPDNAQSLMAALLHDVHEFAQGTEQSDDITLIVAKRAMP</sequence>
<dbReference type="InterPro" id="IPR001932">
    <property type="entry name" value="PPM-type_phosphatase-like_dom"/>
</dbReference>
<dbReference type="InterPro" id="IPR036457">
    <property type="entry name" value="PPM-type-like_dom_sf"/>
</dbReference>
<dbReference type="Pfam" id="PF07228">
    <property type="entry name" value="SpoIIE"/>
    <property type="match status" value="1"/>
</dbReference>
<evidence type="ECO:0000313" key="5">
    <source>
        <dbReference type="Proteomes" id="UP000295525"/>
    </source>
</evidence>
<keyword evidence="2" id="KW-0812">Transmembrane</keyword>
<dbReference type="Pfam" id="PF08269">
    <property type="entry name" value="dCache_2"/>
    <property type="match status" value="1"/>
</dbReference>
<dbReference type="PANTHER" id="PTHR43156:SF2">
    <property type="entry name" value="STAGE II SPORULATION PROTEIN E"/>
    <property type="match status" value="1"/>
</dbReference>
<comment type="caution">
    <text evidence="4">The sequence shown here is derived from an EMBL/GenBank/DDBJ whole genome shotgun (WGS) entry which is preliminary data.</text>
</comment>
<dbReference type="CDD" id="cd06225">
    <property type="entry name" value="HAMP"/>
    <property type="match status" value="1"/>
</dbReference>
<dbReference type="PANTHER" id="PTHR43156">
    <property type="entry name" value="STAGE II SPORULATION PROTEIN E-RELATED"/>
    <property type="match status" value="1"/>
</dbReference>